<evidence type="ECO:0000313" key="1">
    <source>
        <dbReference type="EMBL" id="MEL3959432.1"/>
    </source>
</evidence>
<dbReference type="RefSeq" id="WP_342021069.1">
    <property type="nucleotide sequence ID" value="NZ_JBBYAK010000002.1"/>
</dbReference>
<evidence type="ECO:0000313" key="2">
    <source>
        <dbReference type="Proteomes" id="UP001459714"/>
    </source>
</evidence>
<gene>
    <name evidence="1" type="ORF">NST17_19965</name>
</gene>
<sequence>MYNSVIRELNGRILGKIGNDFFEHYDENESWHDIKIAPEDIIFPKHNNTKPGPVKVYHISELKLK</sequence>
<dbReference type="Proteomes" id="UP001459714">
    <property type="component" value="Unassembled WGS sequence"/>
</dbReference>
<comment type="caution">
    <text evidence="1">The sequence shown here is derived from an EMBL/GenBank/DDBJ whole genome shotgun (WGS) entry which is preliminary data.</text>
</comment>
<organism evidence="1 2">
    <name type="scientific">Caldifermentibacillus hisashii</name>
    <dbReference type="NCBI Taxonomy" id="996558"/>
    <lineage>
        <taxon>Bacteria</taxon>
        <taxon>Bacillati</taxon>
        <taxon>Bacillota</taxon>
        <taxon>Bacilli</taxon>
        <taxon>Bacillales</taxon>
        <taxon>Bacillaceae</taxon>
        <taxon>Caldifermentibacillus</taxon>
    </lineage>
</organism>
<keyword evidence="2" id="KW-1185">Reference proteome</keyword>
<name>A0ABU9K4P5_9BACI</name>
<protein>
    <submittedName>
        <fullName evidence="1">Uncharacterized protein</fullName>
    </submittedName>
</protein>
<reference evidence="1 2" key="1">
    <citation type="submission" date="2024-03" db="EMBL/GenBank/DDBJ databases">
        <title>Bacilli Hybrid Assemblies.</title>
        <authorList>
            <person name="Kovac J."/>
        </authorList>
    </citation>
    <scope>NUCLEOTIDE SEQUENCE [LARGE SCALE GENOMIC DNA]</scope>
    <source>
        <strain evidence="1 2">FSL M8-0022</strain>
    </source>
</reference>
<proteinExistence type="predicted"/>
<accession>A0ABU9K4P5</accession>
<dbReference type="EMBL" id="JBBYAK010000002">
    <property type="protein sequence ID" value="MEL3959432.1"/>
    <property type="molecule type" value="Genomic_DNA"/>
</dbReference>